<evidence type="ECO:0000256" key="3">
    <source>
        <dbReference type="ARBA" id="ARBA00022801"/>
    </source>
</evidence>
<accession>A0AAE0ZQ57</accession>
<evidence type="ECO:0000313" key="11">
    <source>
        <dbReference type="EMBL" id="KAK3773410.1"/>
    </source>
</evidence>
<keyword evidence="4 8" id="KW-0862">Zinc</keyword>
<feature type="compositionally biased region" description="Polar residues" evidence="9">
    <location>
        <begin position="197"/>
        <end position="213"/>
    </location>
</feature>
<reference evidence="11" key="1">
    <citation type="journal article" date="2023" name="G3 (Bethesda)">
        <title>A reference genome for the long-term kleptoplast-retaining sea slug Elysia crispata morphotype clarki.</title>
        <authorList>
            <person name="Eastman K.E."/>
            <person name="Pendleton A.L."/>
            <person name="Shaikh M.A."/>
            <person name="Suttiyut T."/>
            <person name="Ogas R."/>
            <person name="Tomko P."/>
            <person name="Gavelis G."/>
            <person name="Widhalm J.R."/>
            <person name="Wisecaver J.H."/>
        </authorList>
    </citation>
    <scope>NUCLEOTIDE SEQUENCE</scope>
    <source>
        <strain evidence="11">ECLA1</strain>
    </source>
</reference>
<keyword evidence="6" id="KW-1015">Disulfide bond</keyword>
<keyword evidence="3" id="KW-0378">Hydrolase</keyword>
<evidence type="ECO:0000256" key="2">
    <source>
        <dbReference type="ARBA" id="ARBA00022723"/>
    </source>
</evidence>
<organism evidence="11 12">
    <name type="scientific">Elysia crispata</name>
    <name type="common">lettuce slug</name>
    <dbReference type="NCBI Taxonomy" id="231223"/>
    <lineage>
        <taxon>Eukaryota</taxon>
        <taxon>Metazoa</taxon>
        <taxon>Spiralia</taxon>
        <taxon>Lophotrochozoa</taxon>
        <taxon>Mollusca</taxon>
        <taxon>Gastropoda</taxon>
        <taxon>Heterobranchia</taxon>
        <taxon>Euthyneura</taxon>
        <taxon>Panpulmonata</taxon>
        <taxon>Sacoglossa</taxon>
        <taxon>Placobranchoidea</taxon>
        <taxon>Plakobranchidae</taxon>
        <taxon>Elysia</taxon>
    </lineage>
</organism>
<dbReference type="SMART" id="SM00608">
    <property type="entry name" value="ACR"/>
    <property type="match status" value="1"/>
</dbReference>
<comment type="caution">
    <text evidence="8">Lacks conserved residue(s) required for the propagation of feature annotation.</text>
</comment>
<keyword evidence="5" id="KW-0482">Metalloprotease</keyword>
<feature type="active site" evidence="8">
    <location>
        <position position="159"/>
    </location>
</feature>
<comment type="caution">
    <text evidence="11">The sequence shown here is derived from an EMBL/GenBank/DDBJ whole genome shotgun (WGS) entry which is preliminary data.</text>
</comment>
<protein>
    <recommendedName>
        <fullName evidence="10">Peptidase M12B domain-containing protein</fullName>
    </recommendedName>
</protein>
<dbReference type="EMBL" id="JAWDGP010003537">
    <property type="protein sequence ID" value="KAK3773410.1"/>
    <property type="molecule type" value="Genomic_DNA"/>
</dbReference>
<dbReference type="InterPro" id="IPR001590">
    <property type="entry name" value="Peptidase_M12B"/>
</dbReference>
<dbReference type="InterPro" id="IPR024079">
    <property type="entry name" value="MetalloPept_cat_dom_sf"/>
</dbReference>
<evidence type="ECO:0000256" key="7">
    <source>
        <dbReference type="ARBA" id="ARBA00023180"/>
    </source>
</evidence>
<evidence type="ECO:0000256" key="8">
    <source>
        <dbReference type="PROSITE-ProRule" id="PRU00276"/>
    </source>
</evidence>
<keyword evidence="1" id="KW-0645">Protease</keyword>
<dbReference type="AlphaFoldDB" id="A0AAE0ZQ57"/>
<keyword evidence="12" id="KW-1185">Reference proteome</keyword>
<evidence type="ECO:0000259" key="10">
    <source>
        <dbReference type="PROSITE" id="PS50215"/>
    </source>
</evidence>
<dbReference type="SUPFAM" id="SSF55486">
    <property type="entry name" value="Metalloproteases ('zincins'), catalytic domain"/>
    <property type="match status" value="1"/>
</dbReference>
<dbReference type="InterPro" id="IPR041645">
    <property type="entry name" value="ADAMTS_CR_2"/>
</dbReference>
<dbReference type="Gene3D" id="3.40.390.10">
    <property type="entry name" value="Collagenase (Catalytic Domain)"/>
    <property type="match status" value="1"/>
</dbReference>
<dbReference type="Gene3D" id="3.40.1620.60">
    <property type="match status" value="1"/>
</dbReference>
<feature type="binding site" evidence="8">
    <location>
        <position position="162"/>
    </location>
    <ligand>
        <name>Zn(2+)</name>
        <dbReference type="ChEBI" id="CHEBI:29105"/>
        <note>catalytic</note>
    </ligand>
</feature>
<feature type="binding site" evidence="8">
    <location>
        <position position="168"/>
    </location>
    <ligand>
        <name>Zn(2+)</name>
        <dbReference type="ChEBI" id="CHEBI:29105"/>
        <note>catalytic</note>
    </ligand>
</feature>
<evidence type="ECO:0000256" key="9">
    <source>
        <dbReference type="SAM" id="MobiDB-lite"/>
    </source>
</evidence>
<keyword evidence="7" id="KW-0325">Glycoprotein</keyword>
<evidence type="ECO:0000313" key="12">
    <source>
        <dbReference type="Proteomes" id="UP001283361"/>
    </source>
</evidence>
<dbReference type="PANTHER" id="PTHR11905">
    <property type="entry name" value="ADAM A DISINTEGRIN AND METALLOPROTEASE DOMAIN"/>
    <property type="match status" value="1"/>
</dbReference>
<evidence type="ECO:0000256" key="1">
    <source>
        <dbReference type="ARBA" id="ARBA00022670"/>
    </source>
</evidence>
<name>A0AAE0ZQ57_9GAST</name>
<dbReference type="Pfam" id="PF17771">
    <property type="entry name" value="ADAMTS_CR_2"/>
    <property type="match status" value="1"/>
</dbReference>
<dbReference type="Pfam" id="PF13688">
    <property type="entry name" value="Reprolysin_5"/>
    <property type="match status" value="1"/>
</dbReference>
<keyword evidence="2 8" id="KW-0479">Metal-binding</keyword>
<feature type="region of interest" description="Disordered" evidence="9">
    <location>
        <begin position="197"/>
        <end position="218"/>
    </location>
</feature>
<feature type="domain" description="Peptidase M12B" evidence="10">
    <location>
        <begin position="95"/>
        <end position="240"/>
    </location>
</feature>
<dbReference type="GO" id="GO:0006508">
    <property type="term" value="P:proteolysis"/>
    <property type="evidence" value="ECO:0007669"/>
    <property type="project" value="UniProtKB-KW"/>
</dbReference>
<evidence type="ECO:0000256" key="6">
    <source>
        <dbReference type="ARBA" id="ARBA00023157"/>
    </source>
</evidence>
<evidence type="ECO:0000256" key="4">
    <source>
        <dbReference type="ARBA" id="ARBA00022833"/>
    </source>
</evidence>
<sequence length="337" mass="36190">MRLACSKILCGVDKDLLFNYNGFVSYYGSSEASNELTVWYTYVAEGIDIRYRTIIDSDIVIGTKVTLLKVLTIDAEDDFIEDLISSGAFDGGEGLDAFRNWIQDGANGIPNADHYMYFTGFSISGAVGIAYLSRVCTTSGVSITENDFSAFTAEVAAHELGHSLSALHDGNNPGCSDSTLNVMNAISTIPIPSSTRGNPWSYSCTEPSNTGSTDALPAPTGDDRAGIAQDRDDQCKLFFESSSSGYCSSQQNNNGGESNLCSGMFCSNPASSRSCRAMIPLEYTNCGSGKWCRTGFCLDEGVEPTNPPPGPSVPQSIFDCVPFLLRLDFLGLVFCLR</sequence>
<dbReference type="PANTHER" id="PTHR11905:SF159">
    <property type="entry name" value="ADAM METALLOPROTEASE"/>
    <property type="match status" value="1"/>
</dbReference>
<feature type="binding site" evidence="8">
    <location>
        <position position="158"/>
    </location>
    <ligand>
        <name>Zn(2+)</name>
        <dbReference type="ChEBI" id="CHEBI:29105"/>
        <note>catalytic</note>
    </ligand>
</feature>
<dbReference type="GO" id="GO:0046872">
    <property type="term" value="F:metal ion binding"/>
    <property type="evidence" value="ECO:0007669"/>
    <property type="project" value="UniProtKB-KW"/>
</dbReference>
<dbReference type="InterPro" id="IPR006586">
    <property type="entry name" value="ADAM_Cys-rich"/>
</dbReference>
<dbReference type="PROSITE" id="PS50215">
    <property type="entry name" value="ADAM_MEPRO"/>
    <property type="match status" value="1"/>
</dbReference>
<dbReference type="Proteomes" id="UP001283361">
    <property type="component" value="Unassembled WGS sequence"/>
</dbReference>
<dbReference type="GO" id="GO:0004222">
    <property type="term" value="F:metalloendopeptidase activity"/>
    <property type="evidence" value="ECO:0007669"/>
    <property type="project" value="InterPro"/>
</dbReference>
<evidence type="ECO:0000256" key="5">
    <source>
        <dbReference type="ARBA" id="ARBA00023049"/>
    </source>
</evidence>
<gene>
    <name evidence="11" type="ORF">RRG08_067129</name>
</gene>
<proteinExistence type="predicted"/>